<name>A0A5R9LCS3_9ENTR</name>
<dbReference type="PROSITE" id="PS01125">
    <property type="entry name" value="ROK"/>
    <property type="match status" value="1"/>
</dbReference>
<dbReference type="InterPro" id="IPR000600">
    <property type="entry name" value="ROK"/>
</dbReference>
<keyword evidence="3" id="KW-1185">Reference proteome</keyword>
<dbReference type="Proteomes" id="UP000307430">
    <property type="component" value="Unassembled WGS sequence"/>
</dbReference>
<reference evidence="2 3" key="1">
    <citation type="submission" date="2019-05" db="EMBL/GenBank/DDBJ databases">
        <title>Genome sequence of Klebsiella sp strain TOUT106.</title>
        <authorList>
            <person name="Rahi P."/>
            <person name="Chaudhari D."/>
        </authorList>
    </citation>
    <scope>NUCLEOTIDE SEQUENCE [LARGE SCALE GENOMIC DNA]</scope>
    <source>
        <strain evidence="2 3">TOUT106</strain>
    </source>
</reference>
<dbReference type="GO" id="GO:0004396">
    <property type="term" value="F:hexokinase activity"/>
    <property type="evidence" value="ECO:0007669"/>
    <property type="project" value="TreeGrafter"/>
</dbReference>
<evidence type="ECO:0000313" key="3">
    <source>
        <dbReference type="Proteomes" id="UP000307430"/>
    </source>
</evidence>
<gene>
    <name evidence="2" type="ORF">FE839_21275</name>
</gene>
<dbReference type="PANTHER" id="PTHR18964">
    <property type="entry name" value="ROK (REPRESSOR, ORF, KINASE) FAMILY"/>
    <property type="match status" value="1"/>
</dbReference>
<organism evidence="2 3">
    <name type="scientific">Klebsiella indica</name>
    <dbReference type="NCBI Taxonomy" id="2582917"/>
    <lineage>
        <taxon>Bacteria</taxon>
        <taxon>Pseudomonadati</taxon>
        <taxon>Pseudomonadota</taxon>
        <taxon>Gammaproteobacteria</taxon>
        <taxon>Enterobacterales</taxon>
        <taxon>Enterobacteriaceae</taxon>
        <taxon>Klebsiella/Raoultella group</taxon>
        <taxon>Klebsiella</taxon>
    </lineage>
</organism>
<dbReference type="EMBL" id="VCHQ01000031">
    <property type="protein sequence ID" value="TLV08817.1"/>
    <property type="molecule type" value="Genomic_DNA"/>
</dbReference>
<comment type="caution">
    <text evidence="2">The sequence shown here is derived from an EMBL/GenBank/DDBJ whole genome shotgun (WGS) entry which is preliminary data.</text>
</comment>
<protein>
    <submittedName>
        <fullName evidence="2">ROK family protein</fullName>
    </submittedName>
</protein>
<dbReference type="Gene3D" id="3.30.420.40">
    <property type="match status" value="2"/>
</dbReference>
<evidence type="ECO:0000256" key="1">
    <source>
        <dbReference type="ARBA" id="ARBA00023277"/>
    </source>
</evidence>
<proteinExistence type="predicted"/>
<dbReference type="AlphaFoldDB" id="A0A5R9LCS3"/>
<dbReference type="InterPro" id="IPR049874">
    <property type="entry name" value="ROK_cs"/>
</dbReference>
<dbReference type="SUPFAM" id="SSF53067">
    <property type="entry name" value="Actin-like ATPase domain"/>
    <property type="match status" value="1"/>
</dbReference>
<dbReference type="RefSeq" id="WP_138362751.1">
    <property type="nucleotide sequence ID" value="NZ_VCHQ01000031.1"/>
</dbReference>
<dbReference type="PANTHER" id="PTHR18964:SF174">
    <property type="entry name" value="D-ALLOSE KINASE-RELATED"/>
    <property type="match status" value="1"/>
</dbReference>
<accession>A0A5R9LCS3</accession>
<evidence type="ECO:0000313" key="2">
    <source>
        <dbReference type="EMBL" id="TLV08817.1"/>
    </source>
</evidence>
<dbReference type="InterPro" id="IPR043129">
    <property type="entry name" value="ATPase_NBD"/>
</dbReference>
<sequence length="310" mass="32981">MLYLGIDIGGSKIAAVVMDATGHEVARYRTSTTKDTYEMFIAGLMAFIVDIRNKVDSDMATGIALPGSISPVSGRIKNSNILVLNGQNLKSDLADRLGAPVIIANDANCFALSEACDGAGQGYGVVFGLTLGTGCGGGIAIHQQLFPGAWGNAAECGHIALPGYRPVDDGPDVICYCGKRNCSESFVSGSGLAERYYQLCAKRCSAPEILQRVKKGESQAQEQIQRFRYQLARLLATVVNIIDPHIIVLGGGLSNEPLLIDAIDKEVAPLVFTDMFQTPIVKARHGDSSGMRGAAWLAVRQNENKNAPCC</sequence>
<keyword evidence="1" id="KW-0119">Carbohydrate metabolism</keyword>
<dbReference type="Pfam" id="PF00480">
    <property type="entry name" value="ROK"/>
    <property type="match status" value="1"/>
</dbReference>